<accession>A0A645GY90</accession>
<sequence length="170" mass="19661">MTAILKWFEFIQTNIVANGIYQLDRLTKKNIMSFMSKENPTNESTTLYQFGIHEIDNKIYGYAYRSTNDYSSEQLPYSIGVKPTGPFETDDNLFDFLSGLLGEEALQKVMLKLKEYDDQLETQNTYKVGIGGLLEVCVFEKYSLDIKIYDIFPDYRSVHEEILKNCQLGV</sequence>
<reference evidence="1" key="1">
    <citation type="submission" date="2019-08" db="EMBL/GenBank/DDBJ databases">
        <authorList>
            <person name="Kucharzyk K."/>
            <person name="Murdoch R.W."/>
            <person name="Higgins S."/>
            <person name="Loffler F."/>
        </authorList>
    </citation>
    <scope>NUCLEOTIDE SEQUENCE</scope>
</reference>
<protein>
    <submittedName>
        <fullName evidence="1">Uncharacterized protein</fullName>
    </submittedName>
</protein>
<proteinExistence type="predicted"/>
<organism evidence="1">
    <name type="scientific">bioreactor metagenome</name>
    <dbReference type="NCBI Taxonomy" id="1076179"/>
    <lineage>
        <taxon>unclassified sequences</taxon>
        <taxon>metagenomes</taxon>
        <taxon>ecological metagenomes</taxon>
    </lineage>
</organism>
<name>A0A645GY90_9ZZZZ</name>
<gene>
    <name evidence="1" type="ORF">SDC9_176045</name>
</gene>
<dbReference type="EMBL" id="VSSQ01078957">
    <property type="protein sequence ID" value="MPN28603.1"/>
    <property type="molecule type" value="Genomic_DNA"/>
</dbReference>
<comment type="caution">
    <text evidence="1">The sequence shown here is derived from an EMBL/GenBank/DDBJ whole genome shotgun (WGS) entry which is preliminary data.</text>
</comment>
<dbReference type="AlphaFoldDB" id="A0A645GY90"/>
<evidence type="ECO:0000313" key="1">
    <source>
        <dbReference type="EMBL" id="MPN28603.1"/>
    </source>
</evidence>